<gene>
    <name evidence="3" type="ORF">FB461_1870</name>
</gene>
<dbReference type="OrthoDB" id="5140323at2"/>
<dbReference type="Proteomes" id="UP000315389">
    <property type="component" value="Unassembled WGS sequence"/>
</dbReference>
<dbReference type="InterPro" id="IPR007921">
    <property type="entry name" value="CHAP_dom"/>
</dbReference>
<dbReference type="RefSeq" id="WP_142121344.1">
    <property type="nucleotide sequence ID" value="NZ_BAAASV010000002.1"/>
</dbReference>
<protein>
    <recommendedName>
        <fullName evidence="2">Peptidase C51 domain-containing protein</fullName>
    </recommendedName>
</protein>
<keyword evidence="1" id="KW-1133">Transmembrane helix</keyword>
<dbReference type="Gene3D" id="3.90.1720.10">
    <property type="entry name" value="endopeptidase domain like (from Nostoc punctiforme)"/>
    <property type="match status" value="1"/>
</dbReference>
<dbReference type="AlphaFoldDB" id="A0A542ZPS0"/>
<dbReference type="Pfam" id="PF05257">
    <property type="entry name" value="CHAP"/>
    <property type="match status" value="1"/>
</dbReference>
<reference evidence="3 4" key="1">
    <citation type="submission" date="2019-06" db="EMBL/GenBank/DDBJ databases">
        <title>Sequencing the genomes of 1000 actinobacteria strains.</title>
        <authorList>
            <person name="Klenk H.-P."/>
        </authorList>
    </citation>
    <scope>NUCLEOTIDE SEQUENCE [LARGE SCALE GENOMIC DNA]</scope>
    <source>
        <strain evidence="3 4">DSM 4813</strain>
    </source>
</reference>
<feature type="transmembrane region" description="Helical" evidence="1">
    <location>
        <begin position="55"/>
        <end position="78"/>
    </location>
</feature>
<feature type="domain" description="Peptidase C51" evidence="2">
    <location>
        <begin position="361"/>
        <end position="446"/>
    </location>
</feature>
<evidence type="ECO:0000313" key="4">
    <source>
        <dbReference type="Proteomes" id="UP000315389"/>
    </source>
</evidence>
<keyword evidence="1" id="KW-0472">Membrane</keyword>
<name>A0A542ZPS0_RARFA</name>
<accession>A0A542ZPS0</accession>
<evidence type="ECO:0000313" key="3">
    <source>
        <dbReference type="EMBL" id="TQL62229.1"/>
    </source>
</evidence>
<keyword evidence="4" id="KW-1185">Reference proteome</keyword>
<evidence type="ECO:0000256" key="1">
    <source>
        <dbReference type="SAM" id="Phobius"/>
    </source>
</evidence>
<dbReference type="EMBL" id="VFOS01000002">
    <property type="protein sequence ID" value="TQL62229.1"/>
    <property type="molecule type" value="Genomic_DNA"/>
</dbReference>
<proteinExistence type="predicted"/>
<keyword evidence="1" id="KW-0812">Transmembrane</keyword>
<organism evidence="3 4">
    <name type="scientific">Rarobacter faecitabidus</name>
    <dbReference type="NCBI Taxonomy" id="13243"/>
    <lineage>
        <taxon>Bacteria</taxon>
        <taxon>Bacillati</taxon>
        <taxon>Actinomycetota</taxon>
        <taxon>Actinomycetes</taxon>
        <taxon>Micrococcales</taxon>
        <taxon>Rarobacteraceae</taxon>
        <taxon>Rarobacter</taxon>
    </lineage>
</organism>
<evidence type="ECO:0000259" key="2">
    <source>
        <dbReference type="Pfam" id="PF05257"/>
    </source>
</evidence>
<sequence length="478" mass="50794">MFANYFRASEPAIVPVERAVDAWAEPAGLCENRGIVNGGEPGMSGFKRSRSAGRLAVASAIVGSLALAPVLLAGPVLATAAPKAAVKTIKVKPTLRVSSREAQVGERIWLAVTGLPKSATISVQQREIKKITPNQTAEPGGVVGPAYSPSGSWQKVGDSHKTTGGKAHLHVRVTGPAQYRIVVKGASPSVRTSAAASVPTFGVTKSLVVRRDESSAKLGHAITKVRTMSKAKTRKISGAGKKVTAVRWQVFDEGVVVEVRKGKKVRTWLALGAIGESYRKSGGPAGSWGVPSGDAKCGLLQSGCVQTFSARTAYSSTRTKKAVTTTAKGRFGEVDAALRSWLGFKVTYAKNKNTPIQKWMGSSAAWCGYFQTWGFHASGNADLLPPKKKLIPFPNMRETVKRTMKTSKKPKVGALAFVRTERGRDAGHVGLVTAISKTHIRLLHGNTGGGGTVTRGYRGVVETWLPRSTAAFYAYPQY</sequence>
<comment type="caution">
    <text evidence="3">The sequence shown here is derived from an EMBL/GenBank/DDBJ whole genome shotgun (WGS) entry which is preliminary data.</text>
</comment>